<accession>A0A5J6VMP3</accession>
<reference evidence="2" key="1">
    <citation type="journal article" date="2019" name="Philos. Trans. R. Soc. Lond., B, Biol. Sci.">
        <title>Targeted metagenomic recovery of four divergent viruses reveals shared and distinctive characteristics of giant viruses of marine eukaryotes.</title>
        <authorList>
            <person name="Needham D.M."/>
            <person name="Poirier C."/>
            <person name="Hehenberger E."/>
            <person name="Jimenez V."/>
            <person name="Swalwell J.E."/>
            <person name="Santoro A.E."/>
            <person name="Worden A.Z."/>
        </authorList>
    </citation>
    <scope>NUCLEOTIDE SEQUENCE</scope>
    <source>
        <strain evidence="2">OPacV-421</strain>
    </source>
</reference>
<proteinExistence type="predicted"/>
<keyword evidence="1" id="KW-0175">Coiled coil</keyword>
<dbReference type="EMBL" id="MN448300">
    <property type="protein sequence ID" value="QFG75169.1"/>
    <property type="molecule type" value="Genomic_DNA"/>
</dbReference>
<name>A0A5J6VMP3_9VIRU</name>
<evidence type="ECO:0000256" key="1">
    <source>
        <dbReference type="SAM" id="Coils"/>
    </source>
</evidence>
<feature type="coiled-coil region" evidence="1">
    <location>
        <begin position="565"/>
        <end position="612"/>
    </location>
</feature>
<dbReference type="InterPro" id="IPR027417">
    <property type="entry name" value="P-loop_NTPase"/>
</dbReference>
<organism evidence="2">
    <name type="scientific">Megaviridae environmental sample</name>
    <dbReference type="NCBI Taxonomy" id="1737588"/>
    <lineage>
        <taxon>Viruses</taxon>
        <taxon>Varidnaviria</taxon>
        <taxon>Bamfordvirae</taxon>
        <taxon>Nucleocytoviricota</taxon>
        <taxon>Megaviricetes</taxon>
        <taxon>Imitervirales</taxon>
        <taxon>Mimiviridae</taxon>
        <taxon>environmental samples</taxon>
    </lineage>
</organism>
<protein>
    <submittedName>
        <fullName evidence="2">Uncharacterized protein</fullName>
    </submittedName>
</protein>
<sequence length="778" mass="91512">MNIFQSRLTKQEWINIELPPDKHEMDILYIIKHHDKDIKYYKLINICDYLKLSPSSDWDIFIYNKFIKSTLIKINTKLNIDYSLQSTSTLNIKNKDKIKIDNLSTQIGNHKKKIVEFILLECLLKFSKSKTSKYTYLFALHYFLSTSIHINKILYDYINLVVSNSNPDIKRMLLEYNECVKHNKYIELFKHSALYPHQKTILDYFNRPYTSPKLIFYKIPTGLGKTLTPIGLVKHYKVIFVCAAKHIGLSLAKAAISQDIKIALAFQCETENDIRLHFNAAAEAILDYKSGGIKKVNNLRGENVELMITDISSYLISMNYMKSFNKVEELIFFWDEPTITLDYVNHEYHSIIQNNWQNNVIPNIVLSSATLPAQYELSDFINHFNDRFLNGDVIEINSEIVSRDIYLLKENNEIFIPHKDFGFLQFKYYLDKIKDQPTLYNYLPIKYVCQFITSNVVMQFDTIKQTYKDIFKSLADITPDKIRDYYFYCANQLTNEQYIKLTDIHRDTLIYKSSIYVTSRDAKTITGGPSIFMTDNIEKTASIFFKKSKIDQTVIHTLIHTINENNKINDEITILQKEFEDLYSKENTNDEKYRLSDELKEKRRTINHLQNKIKKISIPDHYIPNKKDHYVKYHGEPLSNDLFCSNIDEETIQQVVLLDNIDNIWKILLLMGIGVFKHHTNITYTEIIKKLADEQKLYLIIASPDYIYGTNYNFCHGYISKDLKHITPEKTIQAIGRVGRKQQNCLYTMRFRDDNLLTQIFLPNQHNIEAYNLNRLLS</sequence>
<dbReference type="SUPFAM" id="SSF52540">
    <property type="entry name" value="P-loop containing nucleoside triphosphate hydrolases"/>
    <property type="match status" value="1"/>
</dbReference>
<evidence type="ECO:0000313" key="2">
    <source>
        <dbReference type="EMBL" id="QFG75169.1"/>
    </source>
</evidence>